<dbReference type="AlphaFoldDB" id="A0A2W4QYQ5"/>
<reference evidence="1 2" key="1">
    <citation type="journal article" date="2018" name="Aquat. Microb. Ecol.">
        <title>Gammaproteobacterial methanotrophs dominate.</title>
        <authorList>
            <person name="Rissanen A.J."/>
            <person name="Saarenheimo J."/>
            <person name="Tiirola M."/>
            <person name="Peura S."/>
            <person name="Aalto S.L."/>
            <person name="Karvinen A."/>
            <person name="Nykanen H."/>
        </authorList>
    </citation>
    <scope>NUCLEOTIDE SEQUENCE [LARGE SCALE GENOMIC DNA]</scope>
    <source>
        <strain evidence="1">AMbin10</strain>
    </source>
</reference>
<name>A0A2W4QYQ5_9GAMM</name>
<comment type="caution">
    <text evidence="1">The sequence shown here is derived from an EMBL/GenBank/DDBJ whole genome shotgun (WGS) entry which is preliminary data.</text>
</comment>
<gene>
    <name evidence="1" type="ORF">DM484_17415</name>
</gene>
<sequence length="70" mass="8199">MKLLMDYREHGLEELYQHPQKPLVALPLQPLQQNLKIYLILPQTRTPLSKMAAREITEPTQCLMRCVGIR</sequence>
<organism evidence="1 2">
    <name type="scientific">Candidatus Methylumidiphilus alinenensis</name>
    <dbReference type="NCBI Taxonomy" id="2202197"/>
    <lineage>
        <taxon>Bacteria</taxon>
        <taxon>Pseudomonadati</taxon>
        <taxon>Pseudomonadota</taxon>
        <taxon>Gammaproteobacteria</taxon>
        <taxon>Methylococcales</taxon>
        <taxon>Candidatus Methylumidiphilus</taxon>
    </lineage>
</organism>
<accession>A0A2W4QYQ5</accession>
<evidence type="ECO:0000313" key="2">
    <source>
        <dbReference type="Proteomes" id="UP000249396"/>
    </source>
</evidence>
<evidence type="ECO:0000313" key="1">
    <source>
        <dbReference type="EMBL" id="PZN76076.1"/>
    </source>
</evidence>
<dbReference type="EMBL" id="QJPH01000368">
    <property type="protein sequence ID" value="PZN76076.1"/>
    <property type="molecule type" value="Genomic_DNA"/>
</dbReference>
<protein>
    <submittedName>
        <fullName evidence="1">Uncharacterized protein</fullName>
    </submittedName>
</protein>
<proteinExistence type="predicted"/>
<dbReference type="Proteomes" id="UP000249396">
    <property type="component" value="Unassembled WGS sequence"/>
</dbReference>